<dbReference type="Proteomes" id="UP000025227">
    <property type="component" value="Unplaced"/>
</dbReference>
<feature type="domain" description="Peptidase C1A papain C-terminal" evidence="6">
    <location>
        <begin position="34"/>
        <end position="284"/>
    </location>
</feature>
<name>A0A7I5E598_HAECO</name>
<dbReference type="InterPro" id="IPR025661">
    <property type="entry name" value="Pept_asp_AS"/>
</dbReference>
<dbReference type="PANTHER" id="PTHR12411">
    <property type="entry name" value="CYSTEINE PROTEASE FAMILY C1-RELATED"/>
    <property type="match status" value="1"/>
</dbReference>
<reference evidence="8" key="1">
    <citation type="submission" date="2020-12" db="UniProtKB">
        <authorList>
            <consortium name="WormBaseParasite"/>
        </authorList>
    </citation>
    <scope>IDENTIFICATION</scope>
    <source>
        <strain evidence="8">MHco3</strain>
    </source>
</reference>
<dbReference type="AlphaFoldDB" id="A0A7I5E598"/>
<dbReference type="PRINTS" id="PR00705">
    <property type="entry name" value="PAPAIN"/>
</dbReference>
<dbReference type="InterPro" id="IPR000169">
    <property type="entry name" value="Pept_cys_AS"/>
</dbReference>
<keyword evidence="5" id="KW-1015">Disulfide bond</keyword>
<dbReference type="GO" id="GO:0008234">
    <property type="term" value="F:cysteine-type peptidase activity"/>
    <property type="evidence" value="ECO:0007669"/>
    <property type="project" value="UniProtKB-KW"/>
</dbReference>
<keyword evidence="4" id="KW-0788">Thiol protease</keyword>
<dbReference type="CDD" id="cd02620">
    <property type="entry name" value="Peptidase_C1A_CathepsinB"/>
    <property type="match status" value="1"/>
</dbReference>
<evidence type="ECO:0000313" key="8">
    <source>
        <dbReference type="WBParaSite" id="HCON_00005765-00001"/>
    </source>
</evidence>
<dbReference type="InterPro" id="IPR025660">
    <property type="entry name" value="Pept_his_AS"/>
</dbReference>
<evidence type="ECO:0000256" key="3">
    <source>
        <dbReference type="ARBA" id="ARBA00022801"/>
    </source>
</evidence>
<evidence type="ECO:0000256" key="4">
    <source>
        <dbReference type="ARBA" id="ARBA00022807"/>
    </source>
</evidence>
<dbReference type="InterPro" id="IPR000668">
    <property type="entry name" value="Peptidase_C1A_C"/>
</dbReference>
<dbReference type="OMA" id="HERAVCK"/>
<dbReference type="PROSITE" id="PS00640">
    <property type="entry name" value="THIOL_PROTEASE_ASN"/>
    <property type="match status" value="1"/>
</dbReference>
<proteinExistence type="inferred from homology"/>
<organism evidence="7 8">
    <name type="scientific">Haemonchus contortus</name>
    <name type="common">Barber pole worm</name>
    <dbReference type="NCBI Taxonomy" id="6289"/>
    <lineage>
        <taxon>Eukaryota</taxon>
        <taxon>Metazoa</taxon>
        <taxon>Ecdysozoa</taxon>
        <taxon>Nematoda</taxon>
        <taxon>Chromadorea</taxon>
        <taxon>Rhabditida</taxon>
        <taxon>Rhabditina</taxon>
        <taxon>Rhabditomorpha</taxon>
        <taxon>Strongyloidea</taxon>
        <taxon>Trichostrongylidae</taxon>
        <taxon>Haemonchus</taxon>
    </lineage>
</organism>
<dbReference type="SUPFAM" id="SSF54001">
    <property type="entry name" value="Cysteine proteinases"/>
    <property type="match status" value="1"/>
</dbReference>
<evidence type="ECO:0000256" key="2">
    <source>
        <dbReference type="ARBA" id="ARBA00022670"/>
    </source>
</evidence>
<dbReference type="GO" id="GO:0006508">
    <property type="term" value="P:proteolysis"/>
    <property type="evidence" value="ECO:0007669"/>
    <property type="project" value="UniProtKB-KW"/>
</dbReference>
<dbReference type="SMART" id="SM00645">
    <property type="entry name" value="Pept_C1"/>
    <property type="match status" value="1"/>
</dbReference>
<dbReference type="InterPro" id="IPR038765">
    <property type="entry name" value="Papain-like_cys_pep_sf"/>
</dbReference>
<protein>
    <submittedName>
        <fullName evidence="8">Pept_C1 domain-containing protein</fullName>
    </submittedName>
</protein>
<keyword evidence="7" id="KW-1185">Reference proteome</keyword>
<evidence type="ECO:0000259" key="6">
    <source>
        <dbReference type="SMART" id="SM00645"/>
    </source>
</evidence>
<evidence type="ECO:0000256" key="1">
    <source>
        <dbReference type="ARBA" id="ARBA00008455"/>
    </source>
</evidence>
<keyword evidence="2" id="KW-0645">Protease</keyword>
<dbReference type="Gene3D" id="3.90.70.10">
    <property type="entry name" value="Cysteine proteinases"/>
    <property type="match status" value="1"/>
</dbReference>
<keyword evidence="3" id="KW-0378">Hydrolase</keyword>
<dbReference type="PROSITE" id="PS00139">
    <property type="entry name" value="THIOL_PROTEASE_CYS"/>
    <property type="match status" value="1"/>
</dbReference>
<dbReference type="OrthoDB" id="10058785at2759"/>
<dbReference type="WBParaSite" id="HCON_00005765-00001">
    <property type="protein sequence ID" value="HCON_00005765-00001"/>
    <property type="gene ID" value="HCON_00005765"/>
</dbReference>
<dbReference type="InterPro" id="IPR013128">
    <property type="entry name" value="Peptidase_C1A"/>
</dbReference>
<evidence type="ECO:0000256" key="5">
    <source>
        <dbReference type="ARBA" id="ARBA00023157"/>
    </source>
</evidence>
<evidence type="ECO:0000313" key="7">
    <source>
        <dbReference type="Proteomes" id="UP000025227"/>
    </source>
</evidence>
<dbReference type="PROSITE" id="PS00639">
    <property type="entry name" value="THIOL_PROTEASE_HIS"/>
    <property type="match status" value="1"/>
</dbReference>
<accession>A0A7I5E598</accession>
<sequence>LSSQPPALRRLLVLFDVNATAASSNGSEAPHCCHPLFDAREVWKNCSSITYIRDQSKCGSCWAVSAAEAMSDRICVQTKGRVQKLISGADILACCGSECGKGCQGGYHHKAWESAKKFGVCTGGRFHERAVCKPYPLHPCGFYEGKWYNCPNHPFKTPVCKQYCQFEYGKRYDQDKIYAKSVYILDEDEKAIQREIIKNGPVQAAFIIYGDFSYYRRGIYVHTYGLQKGAHAVKVVGWGVDESEGTKYWIAANSWGNDWGEDGYFRILRGVNHCEFESYVVSGEFEV</sequence>
<dbReference type="Pfam" id="PF00112">
    <property type="entry name" value="Peptidase_C1"/>
    <property type="match status" value="1"/>
</dbReference>
<comment type="similarity">
    <text evidence="1">Belongs to the peptidase C1 family.</text>
</comment>